<dbReference type="GO" id="GO:0008270">
    <property type="term" value="F:zinc ion binding"/>
    <property type="evidence" value="ECO:0007669"/>
    <property type="project" value="UniProtKB-KW"/>
</dbReference>
<evidence type="ECO:0000313" key="7">
    <source>
        <dbReference type="EMBL" id="KAE9031259.1"/>
    </source>
</evidence>
<feature type="region of interest" description="Disordered" evidence="5">
    <location>
        <begin position="331"/>
        <end position="362"/>
    </location>
</feature>
<gene>
    <name evidence="8" type="ORF">PF007_g392</name>
    <name evidence="7" type="ORF">PF011_g206</name>
</gene>
<keyword evidence="3" id="KW-0862">Zinc</keyword>
<dbReference type="SUPFAM" id="SSF57850">
    <property type="entry name" value="RING/U-box"/>
    <property type="match status" value="1"/>
</dbReference>
<evidence type="ECO:0000256" key="1">
    <source>
        <dbReference type="ARBA" id="ARBA00022723"/>
    </source>
</evidence>
<dbReference type="InterPro" id="IPR017907">
    <property type="entry name" value="Znf_RING_CS"/>
</dbReference>
<dbReference type="Gene3D" id="3.30.40.10">
    <property type="entry name" value="Zinc/RING finger domain, C3HC4 (zinc finger)"/>
    <property type="match status" value="1"/>
</dbReference>
<dbReference type="AlphaFoldDB" id="A0A6A3MFP1"/>
<reference evidence="7 10" key="1">
    <citation type="submission" date="2018-09" db="EMBL/GenBank/DDBJ databases">
        <title>Genomic investigation of the strawberry pathogen Phytophthora fragariae indicates pathogenicity is determined by transcriptional variation in three key races.</title>
        <authorList>
            <person name="Adams T.M."/>
            <person name="Armitage A.D."/>
            <person name="Sobczyk M.K."/>
            <person name="Bates H.J."/>
            <person name="Dunwell J.M."/>
            <person name="Nellist C.F."/>
            <person name="Harrison R.J."/>
        </authorList>
    </citation>
    <scope>NUCLEOTIDE SEQUENCE [LARGE SCALE GENOMIC DNA]</scope>
    <source>
        <strain evidence="8 9">NOV-71</strain>
        <strain evidence="7 10">SCRP245</strain>
    </source>
</reference>
<dbReference type="Proteomes" id="UP000441208">
    <property type="component" value="Unassembled WGS sequence"/>
</dbReference>
<evidence type="ECO:0000313" key="8">
    <source>
        <dbReference type="EMBL" id="KAE9141066.1"/>
    </source>
</evidence>
<dbReference type="EMBL" id="QXFW01000004">
    <property type="protein sequence ID" value="KAE9031259.1"/>
    <property type="molecule type" value="Genomic_DNA"/>
</dbReference>
<evidence type="ECO:0000256" key="4">
    <source>
        <dbReference type="PROSITE-ProRule" id="PRU00175"/>
    </source>
</evidence>
<dbReference type="InterPro" id="IPR001841">
    <property type="entry name" value="Znf_RING"/>
</dbReference>
<evidence type="ECO:0000256" key="5">
    <source>
        <dbReference type="SAM" id="MobiDB-lite"/>
    </source>
</evidence>
<dbReference type="InterPro" id="IPR013083">
    <property type="entry name" value="Znf_RING/FYVE/PHD"/>
</dbReference>
<evidence type="ECO:0000313" key="9">
    <source>
        <dbReference type="Proteomes" id="UP000441208"/>
    </source>
</evidence>
<keyword evidence="1" id="KW-0479">Metal-binding</keyword>
<evidence type="ECO:0000256" key="2">
    <source>
        <dbReference type="ARBA" id="ARBA00022771"/>
    </source>
</evidence>
<keyword evidence="2 4" id="KW-0863">Zinc-finger</keyword>
<evidence type="ECO:0000313" key="10">
    <source>
        <dbReference type="Proteomes" id="UP000460718"/>
    </source>
</evidence>
<dbReference type="SMART" id="SM00184">
    <property type="entry name" value="RING"/>
    <property type="match status" value="1"/>
</dbReference>
<protein>
    <recommendedName>
        <fullName evidence="6">RING-type domain-containing protein</fullName>
    </recommendedName>
</protein>
<dbReference type="EMBL" id="QXFZ01000007">
    <property type="protein sequence ID" value="KAE9141066.1"/>
    <property type="molecule type" value="Genomic_DNA"/>
</dbReference>
<proteinExistence type="predicted"/>
<dbReference type="Proteomes" id="UP000460718">
    <property type="component" value="Unassembled WGS sequence"/>
</dbReference>
<feature type="domain" description="RING-type" evidence="6">
    <location>
        <begin position="264"/>
        <end position="302"/>
    </location>
</feature>
<accession>A0A6A3MFP1</accession>
<dbReference type="PROSITE" id="PS00518">
    <property type="entry name" value="ZF_RING_1"/>
    <property type="match status" value="1"/>
</dbReference>
<dbReference type="PROSITE" id="PS50089">
    <property type="entry name" value="ZF_RING_2"/>
    <property type="match status" value="1"/>
</dbReference>
<organism evidence="7 10">
    <name type="scientific">Phytophthora fragariae</name>
    <dbReference type="NCBI Taxonomy" id="53985"/>
    <lineage>
        <taxon>Eukaryota</taxon>
        <taxon>Sar</taxon>
        <taxon>Stramenopiles</taxon>
        <taxon>Oomycota</taxon>
        <taxon>Peronosporomycetes</taxon>
        <taxon>Peronosporales</taxon>
        <taxon>Peronosporaceae</taxon>
        <taxon>Phytophthora</taxon>
    </lineage>
</organism>
<evidence type="ECO:0000259" key="6">
    <source>
        <dbReference type="PROSITE" id="PS50089"/>
    </source>
</evidence>
<dbReference type="Pfam" id="PF14634">
    <property type="entry name" value="zf-RING_5"/>
    <property type="match status" value="1"/>
</dbReference>
<name>A0A6A3MFP1_9STRA</name>
<comment type="caution">
    <text evidence="7">The sequence shown here is derived from an EMBL/GenBank/DDBJ whole genome shotgun (WGS) entry which is preliminary data.</text>
</comment>
<evidence type="ECO:0000256" key="3">
    <source>
        <dbReference type="ARBA" id="ARBA00022833"/>
    </source>
</evidence>
<sequence length="362" mass="40569">MQVAREPVEAAGDDKEVIDLPNQCAEDQRWGFAVGDVVQLVQGRSQKRTYALYCGHDRVIHAWTPSRQNFRIRVDPLRSLQRSGYKATVSSTDFDALFLRLLDLPPLAPAEVIRRAKTALHATTASCTSNLSLILFARYGDSIFVLSQSLKTAYSIALRKWMFGSAHVFTCERPENPQSHPEPMSAIESFLGTYGEHLISEWLGRSLEGASSKKSPWFAIPMPAATNCLTPLFMLYDKPSAEFQVRFPVAGGLSERMAGDRMECGVCWLDFTQLKVIVLKCSHYMCDPCLRLLSRRECPYCRAPIRLVCEVSECVKQEACRLMMEAMALEDKAPAPEPQENESAHDHTENPSDSGEEPEKDS</sequence>